<keyword evidence="3" id="KW-1185">Reference proteome</keyword>
<sequence>MTPLFSKQNYWYWLQKLGITISSLPVFWSNYSLAQIIPDSTLPSNSNVRQQDNISIIEAGTKVEGNLFHSFQEFSVPSGGTAFFNNATDVQNIISRVTGGSVSNINGLIRANGRANLFLINPNGIIFGQNASLNIGGSFLATTANSLKFADGREFSAKVPQSTPLLTLSVPIGLQFGTKTEPIQVNGSGGLSLDTDKSIDNTVGLQVLPGKSLALVGGNVSLDGGILQATGGRVELGGLAVAGTVGLSFDSNHLQLSFPADVARADVSLANASAINVVAENGGSIAVNARNLDVLGASTLVAGIGSELGEVGSQAGDITLNATGAVKFEERSQIINSVNSNAIGNGGNITIQGESILFTRSTLSSFTNARGNAGDITLQAKDSVTFQDSSGTFTFVNSDAVGNGANIIIQAASFSLLDGSAFVSTSDGQGNSGNVTVDAKGSVTFAGVDTSGIPSAVFTNSSNTSKSGDITIRASSLSLRNGANLDTSTSGSERAGNITIETSGSVSLTGVDGGEFLSVIRSQVNSFSTGSGGNITIKASSLSLEDGAQINSNTQAQGNAGNIKLEISGAVSLAGVDKNGNAGGVVSSVQPEATGLGGDINIQANSLSFRDGARLFASTLGQGNAGNINVNVRDAIAFDGTSSNNRPSGVFTTVEPNAIGNAGNINFTARSIRLDNQAAISAITTSGNGGNINLQVQDLLLLRRNSIISTSAGTAGQGGDGGNITVNAPNGFIVAVPKENSDITANAYTGKGGRIDIKAIDIFGIQPRESQTLMSDITASSELGVDGSIELNTPDVNPNQALVELPKNLVDASEKIIQSCTPRRRQNNTFIVTGRTGMPLSPREPLRQRAVITQWITLDEEADTQVKPTRLPEKPKPIVEAQGWVVDKRGDVHLVAQVPQELRIQESEWATPRYANRSQNKFCTAG</sequence>
<dbReference type="Proteomes" id="UP000622533">
    <property type="component" value="Unassembled WGS sequence"/>
</dbReference>
<dbReference type="InterPro" id="IPR011050">
    <property type="entry name" value="Pectin_lyase_fold/virulence"/>
</dbReference>
<accession>A0A8J6ZKM1</accession>
<dbReference type="InterPro" id="IPR008638">
    <property type="entry name" value="FhaB/CdiA-like_TPS"/>
</dbReference>
<dbReference type="Pfam" id="PF05860">
    <property type="entry name" value="TPS"/>
    <property type="match status" value="1"/>
</dbReference>
<protein>
    <submittedName>
        <fullName evidence="2">S-layer family protein</fullName>
    </submittedName>
</protein>
<dbReference type="SUPFAM" id="SSF51126">
    <property type="entry name" value="Pectin lyase-like"/>
    <property type="match status" value="3"/>
</dbReference>
<dbReference type="NCBIfam" id="TIGR01901">
    <property type="entry name" value="adhes_NPXG"/>
    <property type="match status" value="1"/>
</dbReference>
<feature type="domain" description="Filamentous haemagglutinin FhaB/tRNA nuclease CdiA-like TPS" evidence="1">
    <location>
        <begin position="39"/>
        <end position="150"/>
    </location>
</feature>
<evidence type="ECO:0000313" key="3">
    <source>
        <dbReference type="Proteomes" id="UP000622533"/>
    </source>
</evidence>
<proteinExistence type="predicted"/>
<dbReference type="EMBL" id="JADEXS010000068">
    <property type="protein sequence ID" value="MBE9022242.1"/>
    <property type="molecule type" value="Genomic_DNA"/>
</dbReference>
<dbReference type="InterPro" id="IPR012334">
    <property type="entry name" value="Pectin_lyas_fold"/>
</dbReference>
<evidence type="ECO:0000313" key="2">
    <source>
        <dbReference type="EMBL" id="MBE9022242.1"/>
    </source>
</evidence>
<reference evidence="2" key="1">
    <citation type="submission" date="2020-10" db="EMBL/GenBank/DDBJ databases">
        <authorList>
            <person name="Castelo-Branco R."/>
            <person name="Eusebio N."/>
            <person name="Adriana R."/>
            <person name="Vieira A."/>
            <person name="Brugerolle De Fraissinette N."/>
            <person name="Rezende De Castro R."/>
            <person name="Schneider M.P."/>
            <person name="Vasconcelos V."/>
            <person name="Leao P.N."/>
        </authorList>
    </citation>
    <scope>NUCLEOTIDE SEQUENCE</scope>
    <source>
        <strain evidence="2">LEGE 12446</strain>
    </source>
</reference>
<dbReference type="Gene3D" id="2.160.20.10">
    <property type="entry name" value="Single-stranded right-handed beta-helix, Pectin lyase-like"/>
    <property type="match status" value="2"/>
</dbReference>
<gene>
    <name evidence="2" type="ORF">IQ276_07295</name>
</gene>
<organism evidence="2 3">
    <name type="scientific">Desmonostoc muscorum LEGE 12446</name>
    <dbReference type="NCBI Taxonomy" id="1828758"/>
    <lineage>
        <taxon>Bacteria</taxon>
        <taxon>Bacillati</taxon>
        <taxon>Cyanobacteriota</taxon>
        <taxon>Cyanophyceae</taxon>
        <taxon>Nostocales</taxon>
        <taxon>Nostocaceae</taxon>
        <taxon>Desmonostoc</taxon>
    </lineage>
</organism>
<dbReference type="SMART" id="SM00912">
    <property type="entry name" value="Haemagg_act"/>
    <property type="match status" value="1"/>
</dbReference>
<dbReference type="RefSeq" id="WP_193914803.1">
    <property type="nucleotide sequence ID" value="NZ_JADEXS020000001.1"/>
</dbReference>
<dbReference type="AlphaFoldDB" id="A0A8J6ZKM1"/>
<name>A0A8J6ZKM1_DESMC</name>
<comment type="caution">
    <text evidence="2">The sequence shown here is derived from an EMBL/GenBank/DDBJ whole genome shotgun (WGS) entry which is preliminary data.</text>
</comment>
<evidence type="ECO:0000259" key="1">
    <source>
        <dbReference type="SMART" id="SM00912"/>
    </source>
</evidence>